<dbReference type="PANTHER" id="PTHR24092">
    <property type="entry name" value="PROBABLE PHOSPHOLIPID-TRANSPORTING ATPASE"/>
    <property type="match status" value="1"/>
</dbReference>
<feature type="transmembrane region" description="Helical" evidence="20">
    <location>
        <begin position="1806"/>
        <end position="1829"/>
    </location>
</feature>
<keyword evidence="7 18" id="KW-0479">Metal-binding</keyword>
<feature type="binding site" evidence="17">
    <location>
        <position position="1328"/>
    </location>
    <ligand>
        <name>ATP</name>
        <dbReference type="ChEBI" id="CHEBI:30616"/>
    </ligand>
</feature>
<feature type="domain" description="P-type ATPase C-terminal" evidence="22">
    <location>
        <begin position="1635"/>
        <end position="1878"/>
    </location>
</feature>
<dbReference type="Gene3D" id="3.40.50.2060">
    <property type="match status" value="1"/>
</dbReference>
<feature type="transmembrane region" description="Helical" evidence="20">
    <location>
        <begin position="1699"/>
        <end position="1719"/>
    </location>
</feature>
<feature type="binding site" evidence="17">
    <location>
        <position position="1108"/>
    </location>
    <ligand>
        <name>ATP</name>
        <dbReference type="ChEBI" id="CHEBI:30616"/>
    </ligand>
</feature>
<dbReference type="InterPro" id="IPR032631">
    <property type="entry name" value="P-type_ATPase_N"/>
</dbReference>
<evidence type="ECO:0000256" key="20">
    <source>
        <dbReference type="SAM" id="Phobius"/>
    </source>
</evidence>
<dbReference type="EC" id="7.6.2.1" evidence="4"/>
<feature type="binding site" evidence="17">
    <location>
        <position position="1612"/>
    </location>
    <ligand>
        <name>ATP</name>
        <dbReference type="ChEBI" id="CHEBI:30616"/>
    </ligand>
</feature>
<dbReference type="Gene3D" id="2.70.150.10">
    <property type="entry name" value="Calcium-transporting ATPase, cytoplasmic transduction domain A"/>
    <property type="match status" value="1"/>
</dbReference>
<dbReference type="Gene3D" id="3.40.50.1000">
    <property type="entry name" value="HAD superfamily/HAD-like"/>
    <property type="match status" value="2"/>
</dbReference>
<dbReference type="SUPFAM" id="SSF56784">
    <property type="entry name" value="HAD-like"/>
    <property type="match status" value="1"/>
</dbReference>
<keyword evidence="12" id="KW-1278">Translocase</keyword>
<evidence type="ECO:0000256" key="3">
    <source>
        <dbReference type="ARBA" id="ARBA00009884"/>
    </source>
</evidence>
<comment type="similarity">
    <text evidence="2">Belongs to the cation transport ATPase (P-type) (TC 3.A.3) family. Type IV subfamily.</text>
</comment>
<evidence type="ECO:0000256" key="2">
    <source>
        <dbReference type="ARBA" id="ARBA00008109"/>
    </source>
</evidence>
<dbReference type="GO" id="GO:0005524">
    <property type="term" value="F:ATP binding"/>
    <property type="evidence" value="ECO:0007669"/>
    <property type="project" value="UniProtKB-KW"/>
</dbReference>
<comment type="similarity">
    <text evidence="3">Belongs to the STXBP/unc-18/SEC1 family.</text>
</comment>
<keyword evidence="10 18" id="KW-0460">Magnesium</keyword>
<dbReference type="SUPFAM" id="SSF81660">
    <property type="entry name" value="Metal cation-transporting ATPase, ATP-binding domain N"/>
    <property type="match status" value="1"/>
</dbReference>
<protein>
    <recommendedName>
        <fullName evidence="4">P-type phospholipid transporter</fullName>
        <ecNumber evidence="4">7.6.2.1</ecNumber>
    </recommendedName>
</protein>
<organism evidence="23 24">
    <name type="scientific">Cylicocyclus nassatus</name>
    <name type="common">Nematode worm</name>
    <dbReference type="NCBI Taxonomy" id="53992"/>
    <lineage>
        <taxon>Eukaryota</taxon>
        <taxon>Metazoa</taxon>
        <taxon>Ecdysozoa</taxon>
        <taxon>Nematoda</taxon>
        <taxon>Chromadorea</taxon>
        <taxon>Rhabditida</taxon>
        <taxon>Rhabditina</taxon>
        <taxon>Rhabditomorpha</taxon>
        <taxon>Strongyloidea</taxon>
        <taxon>Strongylidae</taxon>
        <taxon>Cylicocyclus</taxon>
    </lineage>
</organism>
<feature type="binding site" evidence="18">
    <location>
        <position position="1613"/>
    </location>
    <ligand>
        <name>Mg(2+)</name>
        <dbReference type="ChEBI" id="CHEBI:18420"/>
    </ligand>
</feature>
<dbReference type="FunFam" id="3.40.50.1000:FF:000287">
    <property type="entry name" value="Phospholipid-transporting ATPase"/>
    <property type="match status" value="1"/>
</dbReference>
<evidence type="ECO:0000313" key="24">
    <source>
        <dbReference type="Proteomes" id="UP001176961"/>
    </source>
</evidence>
<dbReference type="GO" id="GO:0140326">
    <property type="term" value="F:ATPase-coupled intramembrane lipid transporter activity"/>
    <property type="evidence" value="ECO:0007669"/>
    <property type="project" value="UniProtKB-EC"/>
</dbReference>
<comment type="cofactor">
    <cofactor evidence="18">
        <name>Mg(2+)</name>
        <dbReference type="ChEBI" id="CHEBI:18420"/>
    </cofactor>
</comment>
<evidence type="ECO:0000256" key="14">
    <source>
        <dbReference type="ARBA" id="ARBA00023136"/>
    </source>
</evidence>
<keyword evidence="9 17" id="KW-0067">ATP-binding</keyword>
<reference evidence="23" key="1">
    <citation type="submission" date="2023-07" db="EMBL/GenBank/DDBJ databases">
        <authorList>
            <consortium name="CYATHOMIX"/>
        </authorList>
    </citation>
    <scope>NUCLEOTIDE SEQUENCE</scope>
    <source>
        <strain evidence="23">N/A</strain>
    </source>
</reference>
<feature type="binding site" evidence="17">
    <location>
        <position position="1613"/>
    </location>
    <ligand>
        <name>ATP</name>
        <dbReference type="ChEBI" id="CHEBI:30616"/>
    </ligand>
</feature>
<dbReference type="FunFam" id="3.40.50.2060:FF:000001">
    <property type="entry name" value="syntaxin-binding protein 1 isoform X2"/>
    <property type="match status" value="1"/>
</dbReference>
<dbReference type="InterPro" id="IPR023299">
    <property type="entry name" value="ATPase_P-typ_cyto_dom_N"/>
</dbReference>
<dbReference type="InterPro" id="IPR006539">
    <property type="entry name" value="P-type_ATPase_IV"/>
</dbReference>
<dbReference type="SUPFAM" id="SSF81665">
    <property type="entry name" value="Calcium ATPase, transmembrane domain M"/>
    <property type="match status" value="1"/>
</dbReference>
<dbReference type="Gene3D" id="3.40.1110.10">
    <property type="entry name" value="Calcium-transporting ATPase, cytoplasmic domain N"/>
    <property type="match status" value="2"/>
</dbReference>
<dbReference type="SFLD" id="SFLDS00003">
    <property type="entry name" value="Haloacid_Dehalogenase"/>
    <property type="match status" value="1"/>
</dbReference>
<dbReference type="SFLD" id="SFLDF00027">
    <property type="entry name" value="p-type_atpase"/>
    <property type="match status" value="1"/>
</dbReference>
<dbReference type="InterPro" id="IPR027482">
    <property type="entry name" value="Sec1-like_dom2"/>
</dbReference>
<dbReference type="Gene3D" id="3.90.830.10">
    <property type="entry name" value="Syntaxin Binding Protein 1, Chain A, domain 2"/>
    <property type="match status" value="1"/>
</dbReference>
<feature type="binding site" evidence="17">
    <location>
        <position position="1109"/>
    </location>
    <ligand>
        <name>ATP</name>
        <dbReference type="ChEBI" id="CHEBI:30616"/>
    </ligand>
</feature>
<dbReference type="InterPro" id="IPR043127">
    <property type="entry name" value="Sec-1-like_dom3a"/>
</dbReference>
<dbReference type="SUPFAM" id="SSF56815">
    <property type="entry name" value="Sec1/munc18-like (SM) proteins"/>
    <property type="match status" value="1"/>
</dbReference>
<dbReference type="Gene3D" id="1.25.40.60">
    <property type="match status" value="1"/>
</dbReference>
<comment type="catalytic activity">
    <reaction evidence="15">
        <text>ATP + H2O + phospholipidSide 1 = ADP + phosphate + phospholipidSide 2.</text>
        <dbReference type="EC" id="7.6.2.1"/>
    </reaction>
</comment>
<dbReference type="InterPro" id="IPR008250">
    <property type="entry name" value="ATPase_P-typ_transduc_dom_A_sf"/>
</dbReference>
<gene>
    <name evidence="23" type="ORF">CYNAS_LOCUS20455</name>
</gene>
<comment type="subcellular location">
    <subcellularLocation>
        <location evidence="1">Membrane</location>
        <topology evidence="1">Multi-pass membrane protein</topology>
    </subcellularLocation>
</comment>
<feature type="transmembrane region" description="Helical" evidence="20">
    <location>
        <begin position="1040"/>
        <end position="1062"/>
    </location>
</feature>
<dbReference type="InterPro" id="IPR036412">
    <property type="entry name" value="HAD-like_sf"/>
</dbReference>
<evidence type="ECO:0000256" key="15">
    <source>
        <dbReference type="ARBA" id="ARBA00034036"/>
    </source>
</evidence>
<evidence type="ECO:0000256" key="6">
    <source>
        <dbReference type="ARBA" id="ARBA00022692"/>
    </source>
</evidence>
<feature type="binding site" evidence="18">
    <location>
        <position position="1108"/>
    </location>
    <ligand>
        <name>Mg(2+)</name>
        <dbReference type="ChEBI" id="CHEBI:18420"/>
    </ligand>
</feature>
<dbReference type="FunFam" id="2.70.150.10:FF:000054">
    <property type="entry name" value="Phospholipid-transporting ATPase"/>
    <property type="match status" value="1"/>
</dbReference>
<name>A0AA36HE05_CYLNA</name>
<dbReference type="Proteomes" id="UP001176961">
    <property type="component" value="Unassembled WGS sequence"/>
</dbReference>
<dbReference type="GO" id="GO:0016887">
    <property type="term" value="F:ATP hydrolysis activity"/>
    <property type="evidence" value="ECO:0007669"/>
    <property type="project" value="InterPro"/>
</dbReference>
<keyword evidence="11" id="KW-0653">Protein transport</keyword>
<feature type="binding site" evidence="17">
    <location>
        <position position="1429"/>
    </location>
    <ligand>
        <name>ATP</name>
        <dbReference type="ChEBI" id="CHEBI:30616"/>
    </ligand>
</feature>
<dbReference type="GO" id="GO:0045332">
    <property type="term" value="P:phospholipid translocation"/>
    <property type="evidence" value="ECO:0007669"/>
    <property type="project" value="TreeGrafter"/>
</dbReference>
<evidence type="ECO:0000259" key="22">
    <source>
        <dbReference type="Pfam" id="PF16212"/>
    </source>
</evidence>
<dbReference type="PRINTS" id="PR00119">
    <property type="entry name" value="CATATPASE"/>
</dbReference>
<feature type="binding site" evidence="17">
    <location>
        <position position="1589"/>
    </location>
    <ligand>
        <name>ATP</name>
        <dbReference type="ChEBI" id="CHEBI:30616"/>
    </ligand>
</feature>
<evidence type="ECO:0000256" key="16">
    <source>
        <dbReference type="PIRSR" id="PIRSR606539-1"/>
    </source>
</evidence>
<dbReference type="Pfam" id="PF16209">
    <property type="entry name" value="PhoLip_ATPase_N"/>
    <property type="match status" value="1"/>
</dbReference>
<dbReference type="Pfam" id="PF00995">
    <property type="entry name" value="Sec1"/>
    <property type="match status" value="1"/>
</dbReference>
<dbReference type="PROSITE" id="PS00154">
    <property type="entry name" value="ATPASE_E1_E2"/>
    <property type="match status" value="1"/>
</dbReference>
<dbReference type="InterPro" id="IPR023214">
    <property type="entry name" value="HAD_sf"/>
</dbReference>
<feature type="binding site" evidence="17">
    <location>
        <position position="1511"/>
    </location>
    <ligand>
        <name>ATP</name>
        <dbReference type="ChEBI" id="CHEBI:30616"/>
    </ligand>
</feature>
<dbReference type="SFLD" id="SFLDG00002">
    <property type="entry name" value="C1.7:_P-type_atpase_like"/>
    <property type="match status" value="1"/>
</dbReference>
<dbReference type="EMBL" id="CATQJL010000316">
    <property type="protein sequence ID" value="CAJ0608472.1"/>
    <property type="molecule type" value="Genomic_DNA"/>
</dbReference>
<feature type="binding site" evidence="17">
    <location>
        <position position="1510"/>
    </location>
    <ligand>
        <name>ATP</name>
        <dbReference type="ChEBI" id="CHEBI:30616"/>
    </ligand>
</feature>
<keyword evidence="24" id="KW-1185">Reference proteome</keyword>
<dbReference type="GO" id="GO:0005886">
    <property type="term" value="C:plasma membrane"/>
    <property type="evidence" value="ECO:0007669"/>
    <property type="project" value="TreeGrafter"/>
</dbReference>
<feature type="binding site" evidence="17">
    <location>
        <position position="1392"/>
    </location>
    <ligand>
        <name>ATP</name>
        <dbReference type="ChEBI" id="CHEBI:30616"/>
    </ligand>
</feature>
<evidence type="ECO:0000256" key="7">
    <source>
        <dbReference type="ARBA" id="ARBA00022723"/>
    </source>
</evidence>
<feature type="transmembrane region" description="Helical" evidence="20">
    <location>
        <begin position="1778"/>
        <end position="1799"/>
    </location>
</feature>
<evidence type="ECO:0000256" key="17">
    <source>
        <dbReference type="PIRSR" id="PIRSR606539-2"/>
    </source>
</evidence>
<dbReference type="NCBIfam" id="TIGR01652">
    <property type="entry name" value="ATPase-Plipid"/>
    <property type="match status" value="1"/>
</dbReference>
<dbReference type="InterPro" id="IPR001757">
    <property type="entry name" value="P_typ_ATPase"/>
</dbReference>
<evidence type="ECO:0000256" key="9">
    <source>
        <dbReference type="ARBA" id="ARBA00022840"/>
    </source>
</evidence>
<feature type="transmembrane region" description="Helical" evidence="20">
    <location>
        <begin position="1663"/>
        <end position="1687"/>
    </location>
</feature>
<dbReference type="PANTHER" id="PTHR24092:SF215">
    <property type="entry name" value="PHOSPHOLIPID-TRANSPORTING ATPASE"/>
    <property type="match status" value="1"/>
</dbReference>
<dbReference type="InterPro" id="IPR032630">
    <property type="entry name" value="P_typ_ATPase_c"/>
</dbReference>
<evidence type="ECO:0000256" key="19">
    <source>
        <dbReference type="SAM" id="MobiDB-lite"/>
    </source>
</evidence>
<evidence type="ECO:0000256" key="11">
    <source>
        <dbReference type="ARBA" id="ARBA00022927"/>
    </source>
</evidence>
<dbReference type="SUPFAM" id="SSF81653">
    <property type="entry name" value="Calcium ATPase, transduction domain A"/>
    <property type="match status" value="1"/>
</dbReference>
<feature type="binding site" evidence="17">
    <location>
        <position position="1583"/>
    </location>
    <ligand>
        <name>ATP</name>
        <dbReference type="ChEBI" id="CHEBI:30616"/>
    </ligand>
</feature>
<evidence type="ECO:0000256" key="13">
    <source>
        <dbReference type="ARBA" id="ARBA00022989"/>
    </source>
</evidence>
<dbReference type="GO" id="GO:0015031">
    <property type="term" value="P:protein transport"/>
    <property type="evidence" value="ECO:0007669"/>
    <property type="project" value="UniProtKB-KW"/>
</dbReference>
<feature type="domain" description="P-type ATPase N-terminal" evidence="21">
    <location>
        <begin position="728"/>
        <end position="784"/>
    </location>
</feature>
<keyword evidence="5" id="KW-0813">Transport</keyword>
<feature type="transmembrane region" description="Helical" evidence="20">
    <location>
        <begin position="1852"/>
        <end position="1874"/>
    </location>
</feature>
<feature type="active site" description="4-aspartylphosphate intermediate" evidence="16">
    <location>
        <position position="1108"/>
    </location>
</feature>
<dbReference type="InterPro" id="IPR043154">
    <property type="entry name" value="Sec-1-like_dom1"/>
</dbReference>
<keyword evidence="14 20" id="KW-0472">Membrane</keyword>
<dbReference type="InterPro" id="IPR001619">
    <property type="entry name" value="Sec1-like"/>
</dbReference>
<dbReference type="InterPro" id="IPR036045">
    <property type="entry name" value="Sec1-like_sf"/>
</dbReference>
<feature type="binding site" evidence="18">
    <location>
        <position position="1609"/>
    </location>
    <ligand>
        <name>Mg(2+)</name>
        <dbReference type="ChEBI" id="CHEBI:18420"/>
    </ligand>
</feature>
<dbReference type="InterPro" id="IPR023298">
    <property type="entry name" value="ATPase_P-typ_TM_dom_sf"/>
</dbReference>
<dbReference type="GO" id="GO:0000287">
    <property type="term" value="F:magnesium ion binding"/>
    <property type="evidence" value="ECO:0007669"/>
    <property type="project" value="InterPro"/>
</dbReference>
<dbReference type="Gene3D" id="1.20.1110.10">
    <property type="entry name" value="Calcium-transporting ATPase, transmembrane domain"/>
    <property type="match status" value="1"/>
</dbReference>
<evidence type="ECO:0000256" key="12">
    <source>
        <dbReference type="ARBA" id="ARBA00022967"/>
    </source>
</evidence>
<keyword evidence="13 20" id="KW-1133">Transmembrane helix</keyword>
<dbReference type="Pfam" id="PF13246">
    <property type="entry name" value="Cation_ATPase"/>
    <property type="match status" value="1"/>
</dbReference>
<evidence type="ECO:0000259" key="21">
    <source>
        <dbReference type="Pfam" id="PF16209"/>
    </source>
</evidence>
<evidence type="ECO:0000256" key="4">
    <source>
        <dbReference type="ARBA" id="ARBA00012189"/>
    </source>
</evidence>
<dbReference type="NCBIfam" id="TIGR01494">
    <property type="entry name" value="ATPase_P-type"/>
    <property type="match status" value="1"/>
</dbReference>
<evidence type="ECO:0000256" key="1">
    <source>
        <dbReference type="ARBA" id="ARBA00004141"/>
    </source>
</evidence>
<keyword evidence="8 17" id="KW-0547">Nucleotide-binding</keyword>
<feature type="binding site" evidence="17">
    <location>
        <position position="1370"/>
    </location>
    <ligand>
        <name>ATP</name>
        <dbReference type="ChEBI" id="CHEBI:30616"/>
    </ligand>
</feature>
<dbReference type="InterPro" id="IPR044492">
    <property type="entry name" value="P_typ_ATPase_HD_dom"/>
</dbReference>
<feature type="transmembrane region" description="Helical" evidence="20">
    <location>
        <begin position="762"/>
        <end position="781"/>
    </location>
</feature>
<feature type="transmembrane region" description="Helical" evidence="20">
    <location>
        <begin position="1744"/>
        <end position="1766"/>
    </location>
</feature>
<feature type="transmembrane region" description="Helical" evidence="20">
    <location>
        <begin position="987"/>
        <end position="1009"/>
    </location>
</feature>
<dbReference type="InterPro" id="IPR018303">
    <property type="entry name" value="ATPase_P-typ_P_site"/>
</dbReference>
<feature type="binding site" evidence="17">
    <location>
        <position position="1110"/>
    </location>
    <ligand>
        <name>ATP</name>
        <dbReference type="ChEBI" id="CHEBI:30616"/>
    </ligand>
</feature>
<feature type="region of interest" description="Disordered" evidence="19">
    <location>
        <begin position="1230"/>
        <end position="1252"/>
    </location>
</feature>
<evidence type="ECO:0000256" key="18">
    <source>
        <dbReference type="PIRSR" id="PIRSR606539-3"/>
    </source>
</evidence>
<feature type="binding site" evidence="17">
    <location>
        <position position="1512"/>
    </location>
    <ligand>
        <name>ATP</name>
        <dbReference type="ChEBI" id="CHEBI:30616"/>
    </ligand>
</feature>
<dbReference type="GO" id="GO:0016192">
    <property type="term" value="P:vesicle-mediated transport"/>
    <property type="evidence" value="ECO:0007669"/>
    <property type="project" value="InterPro"/>
</dbReference>
<evidence type="ECO:0000256" key="10">
    <source>
        <dbReference type="ARBA" id="ARBA00022842"/>
    </source>
</evidence>
<comment type="caution">
    <text evidence="23">The sequence shown here is derived from an EMBL/GenBank/DDBJ whole genome shotgun (WGS) entry which is preliminary data.</text>
</comment>
<dbReference type="Gene3D" id="3.40.50.1910">
    <property type="match status" value="1"/>
</dbReference>
<proteinExistence type="inferred from homology"/>
<evidence type="ECO:0000313" key="23">
    <source>
        <dbReference type="EMBL" id="CAJ0608472.1"/>
    </source>
</evidence>
<feature type="binding site" evidence="18">
    <location>
        <position position="1110"/>
    </location>
    <ligand>
        <name>Mg(2+)</name>
        <dbReference type="ChEBI" id="CHEBI:18420"/>
    </ligand>
</feature>
<accession>A0AA36HE05</accession>
<evidence type="ECO:0000256" key="8">
    <source>
        <dbReference type="ARBA" id="ARBA00022741"/>
    </source>
</evidence>
<keyword evidence="6 20" id="KW-0812">Transmembrane</keyword>
<sequence length="1886" mass="214161">MKKVIGLFDAALPPKFKLRLQTIYRLRVNNRGELLKPQIQPSFSSYVKRMSLRQVVADKLLNEVICPLKKPDGRGFNALVVDKPSMLMISACCKMHDIMENGITIVEDLTKRREPLPSLEAIYIIEPSSESIDCLISDYAGRNQYKCAHVFFTAACPEDLFSKLSHNSVAHHIKTLKEINIGFIPYESQVFSLGSDMIFSKNQNDLELIAEKLASVCATLKEYPTIRYRAEFELNLDLAQLVQQKLDAYKADDPEMGEGGGKAKSQLLIIDRGFDAITPILHELTLQAMCHDVLDIENDVYHYETGGKNQETILDENDELWVDTRHKHIADVSQEIIAGLKKLGDTKDASKAVANVKSIKDLSDLIKKMPQHQKELHRFTSQFHLVEDCMHKYQNGVDKLCKVEQDIATQFDVNGEKVKDPVRLMAPLLIDPEVKLEDRLRLVLLYVLSQNGVSEENLDKMLQHANIPMNERDTLTNLSSLGINVINESGRRTPALSRRQRPNEQVYQTSRWVPVIKDVMEDATDGKLDSRKYPFLPNNRTNQGFGIARSARYGRWHKEAPVGPSGPKLFIFIVGGLAYSEMRAAYEVTEAMKPWEVVIGSDRIITPEQFIRDLRQLPSAEDCSDLLKKLYLKSRPNINKESTHQPSSFVAISPFTRGKIRKDMTGSNAYQSRMITARHHRRSSSKWIPPSAPLHNPMSIFRSRASRERGSRMIQPNHLFDEPRYDLNNFRQFTNNSITTTKYSLLTFIPYNIIHQMCTKYANIYFLFIALLNFCPLFAAYTRFLGLVPISFVLGTTLIKDGFEDLRRWRYDNKINNNTCHVWDRDRQMFRKMQWKHILVGDFVHVSNEQDIPADILFLRSSDENATCFVETSNLDGETSLKQRVVPRQYVAFSEPDSKFMPSQFTGTVFCEPPDPAIYTVRAKIEYEPGCFEVVTKDNMLLRGSRLRNTSWIEGIVLYAGHDTKVMMNNGRTPHKISGIERLTNKFIIVCVVILVAMVLGSSLMSGIWSSHHPPSNNISTIIPDPFVVWDAPTPFFEGLYNVGTFVICYQVIVPISLYITVEIIKAAQMYILSQDIELYDEESDRPVDCRSLNIPEELGQVTHILSDKTGTLTENIMVFRNCAFDRKDYGPGNLKDIDPTQPVASVALLARVKNEWRTNATMKHFFYNMVLNNSVVVNKTPHHDELEVGYFEHGVYNIGNSSFFDISFDQFTEMVANLKKQASIEERPDSLANPNLPEIPEEDEIGPFTPGSPRSFTPISSASEKEAPPILTPLSLISKGSLTKFVRRNIISPIQDLIPYASIRKLRHETLLPQEEWCPYEAESPDELALILGAKLYGFTLVDKAATHIKISLPDGSKEKVPILQVLPFHSGRKRMSIVLDTPAGPLLYCKGADSAILPRLRRPTEAESVHCSKLKERLDEYSCRGLRTLAFGMRLLNHEEWDEFMESYRFAMSVTSNDRDELLSQKADEIEKDLELLGVTGIEDRLQDGVEETIVAMRSAGIQVWVLTGDKLETAENIARSCGLFSPNRETRKIETPEDVTQIRGEGFNLILSPQATLMAKAGEQSLLSILKKAKAVLCYRMTPSEKAEIVKCVKTRLKGRVLAIGDGANDVPMIQAAHVGIGVAGKEGMQAAMACDFAIARFRFLRRLLLVHGHWCYDRLALTFLFFLYKNTNNVFILFFFQFYDGWSAAFTNDPTYTILYPIIFSAVQPIIVGVFDQDRSAEDLLEDPSLYSSGRKGTKYTFSLFALSVIDGIWQAAVVYYVAHLTFDGYDCGLWTFGFYTSTGVMLTNAAHLSIEVRCWTLPIAIIFIFFIGLHYAYFIIYGFVVQPQWIHNAPVLVALEAMMTVDFWLYSVIVTVIAVFPRFACRCLWNTLFDKEKRKTK</sequence>
<dbReference type="Pfam" id="PF16212">
    <property type="entry name" value="PhoLip_ATPase_C"/>
    <property type="match status" value="1"/>
</dbReference>
<evidence type="ECO:0000256" key="5">
    <source>
        <dbReference type="ARBA" id="ARBA00022448"/>
    </source>
</evidence>